<evidence type="ECO:0000313" key="4">
    <source>
        <dbReference type="Proteomes" id="UP000224634"/>
    </source>
</evidence>
<feature type="compositionally biased region" description="Basic and acidic residues" evidence="1">
    <location>
        <begin position="43"/>
        <end position="81"/>
    </location>
</feature>
<dbReference type="PANTHER" id="PTHR39394">
    <property type="entry name" value="YALI0E31793P"/>
    <property type="match status" value="1"/>
</dbReference>
<comment type="caution">
    <text evidence="3">The sequence shown here is derived from an EMBL/GenBank/DDBJ whole genome shotgun (WGS) entry which is preliminary data.</text>
</comment>
<proteinExistence type="predicted"/>
<feature type="region of interest" description="Disordered" evidence="1">
    <location>
        <begin position="496"/>
        <end position="518"/>
    </location>
</feature>
<feature type="compositionally biased region" description="Polar residues" evidence="1">
    <location>
        <begin position="178"/>
        <end position="198"/>
    </location>
</feature>
<feature type="domain" description="DnaJ homologue subfamily C member 28 conserved" evidence="2">
    <location>
        <begin position="250"/>
        <end position="321"/>
    </location>
</feature>
<dbReference type="Proteomes" id="UP000224634">
    <property type="component" value="Unassembled WGS sequence"/>
</dbReference>
<dbReference type="STRING" id="1447883.A0A2B7YFJ7"/>
<organism evidence="3 4">
    <name type="scientific">Polytolypa hystricis (strain UAMH7299)</name>
    <dbReference type="NCBI Taxonomy" id="1447883"/>
    <lineage>
        <taxon>Eukaryota</taxon>
        <taxon>Fungi</taxon>
        <taxon>Dikarya</taxon>
        <taxon>Ascomycota</taxon>
        <taxon>Pezizomycotina</taxon>
        <taxon>Eurotiomycetes</taxon>
        <taxon>Eurotiomycetidae</taxon>
        <taxon>Onygenales</taxon>
        <taxon>Onygenales incertae sedis</taxon>
        <taxon>Polytolypa</taxon>
    </lineage>
</organism>
<keyword evidence="4" id="KW-1185">Reference proteome</keyword>
<protein>
    <recommendedName>
        <fullName evidence="2">DnaJ homologue subfamily C member 28 conserved domain-containing protein</fullName>
    </recommendedName>
</protein>
<dbReference type="AlphaFoldDB" id="A0A2B7YFJ7"/>
<evidence type="ECO:0000256" key="1">
    <source>
        <dbReference type="SAM" id="MobiDB-lite"/>
    </source>
</evidence>
<accession>A0A2B7YFJ7</accession>
<evidence type="ECO:0000259" key="2">
    <source>
        <dbReference type="Pfam" id="PF09350"/>
    </source>
</evidence>
<name>A0A2B7YFJ7_POLH7</name>
<dbReference type="OrthoDB" id="1922282at2759"/>
<feature type="compositionally biased region" description="Basic and acidic residues" evidence="1">
    <location>
        <begin position="496"/>
        <end position="508"/>
    </location>
</feature>
<gene>
    <name evidence="3" type="ORF">AJ80_03766</name>
</gene>
<feature type="region of interest" description="Disordered" evidence="1">
    <location>
        <begin position="35"/>
        <end position="94"/>
    </location>
</feature>
<dbReference type="Pfam" id="PF09350">
    <property type="entry name" value="DJC28_CD"/>
    <property type="match status" value="1"/>
</dbReference>
<feature type="region of interest" description="Disordered" evidence="1">
    <location>
        <begin position="394"/>
        <end position="426"/>
    </location>
</feature>
<feature type="compositionally biased region" description="Polar residues" evidence="1">
    <location>
        <begin position="398"/>
        <end position="412"/>
    </location>
</feature>
<reference evidence="3 4" key="1">
    <citation type="submission" date="2017-10" db="EMBL/GenBank/DDBJ databases">
        <title>Comparative genomics in systemic dimorphic fungi from Ajellomycetaceae.</title>
        <authorList>
            <person name="Munoz J.F."/>
            <person name="Mcewen J.G."/>
            <person name="Clay O.K."/>
            <person name="Cuomo C.A."/>
        </authorList>
    </citation>
    <scope>NUCLEOTIDE SEQUENCE [LARGE SCALE GENOMIC DNA]</scope>
    <source>
        <strain evidence="3 4">UAMH7299</strain>
    </source>
</reference>
<evidence type="ECO:0000313" key="3">
    <source>
        <dbReference type="EMBL" id="PGH19849.1"/>
    </source>
</evidence>
<dbReference type="EMBL" id="PDNA01000044">
    <property type="protein sequence ID" value="PGH19849.1"/>
    <property type="molecule type" value="Genomic_DNA"/>
</dbReference>
<dbReference type="InterPro" id="IPR018961">
    <property type="entry name" value="DnaJ_homolog_subfam-C_membr-28"/>
</dbReference>
<sequence>MRGRAIVVSNACASCLAAKRLLAFHTYRSLAARSFSASHTVHSKKDPPSSSEPQRDDKDEGKNDNKPDTPKEGAMSRRLSEMTEQSFAEGGKSARKNIQEAGFSEELKKQLEERITASSFKSQNAAAFSLVNMPASAGRGTQDIAAAAPWTGTESIHDVSLRMLNDASKPIRVPFKSPNLQPINLQPSAKSSRSSGQRLASARERTSTYEMSQDSNMSEKQREALRKELQERFTPGARQMPGTLQGLSSLANELIEDAIAQGKFRDVKRGKGVGIERDHTANNPYLDTTEYFLNRMIQRQDIAPPWIEKQQEVAREVERFRRRLRSDWRRHAARLIASEGGALQSQVRRAQAYAAAEARYAQANNNGTSQEQAKAAADLEYRTQIDHEGRITRIDQAASESSDVTASPTSFPNKPEAKKESTAAPLPYLSPLRDEAYLSLEKGYHELTIKTLNALTRSYNLAAPQVSQKPYLNLDRELASCYADVAPSLPGEIHRRATERSHESRVEAPQRTNEGLLQRFAPKQTIPIHEEDASKRYGLKEFWRDLWGGAENRHAG</sequence>
<dbReference type="PANTHER" id="PTHR39394:SF1">
    <property type="entry name" value="DNAJ HOMOLOGUE SUBFAMILY C MEMBER 28 CONSERVED DOMAIN-CONTAINING PROTEIN"/>
    <property type="match status" value="1"/>
</dbReference>
<feature type="region of interest" description="Disordered" evidence="1">
    <location>
        <begin position="173"/>
        <end position="223"/>
    </location>
</feature>